<protein>
    <submittedName>
        <fullName evidence="1">Uncharacterized protein</fullName>
    </submittedName>
</protein>
<accession>A0A2R6A7A9</accession>
<gene>
    <name evidence="1" type="ORF">B9Q01_08670</name>
</gene>
<organism evidence="1 2">
    <name type="scientific">Candidatus Marsarchaeota G1 archaeon OSP_D</name>
    <dbReference type="NCBI Taxonomy" id="1978155"/>
    <lineage>
        <taxon>Archaea</taxon>
        <taxon>Candidatus Marsarchaeota</taxon>
        <taxon>Candidatus Marsarchaeota group 1</taxon>
    </lineage>
</organism>
<evidence type="ECO:0000313" key="1">
    <source>
        <dbReference type="EMBL" id="PSN82227.1"/>
    </source>
</evidence>
<proteinExistence type="predicted"/>
<name>A0A2R6A7A9_9ARCH</name>
<dbReference type="AlphaFoldDB" id="A0A2R6A7A9"/>
<sequence>MGRVNLAVDDALSQRLAELAKKQNKTMYAITNEALETYLELSKLGKNREEVFKILQLFEVIGFISAVPVPETLLDRLLVLTVKCSKEETFKLWREQGEVVGQVIKAIAPTLKELASFSKELEKFLPPELVELKINEEEGELEILLTGTGYSYEAAMCTAEGIKGFLKVYNCEVDEEQISSGFVKLHATIKT</sequence>
<dbReference type="EMBL" id="NEXC01000090">
    <property type="protein sequence ID" value="PSN82227.1"/>
    <property type="molecule type" value="Genomic_DNA"/>
</dbReference>
<evidence type="ECO:0000313" key="2">
    <source>
        <dbReference type="Proteomes" id="UP000240880"/>
    </source>
</evidence>
<comment type="caution">
    <text evidence="1">The sequence shown here is derived from an EMBL/GenBank/DDBJ whole genome shotgun (WGS) entry which is preliminary data.</text>
</comment>
<reference evidence="1 2" key="1">
    <citation type="submission" date="2017-04" db="EMBL/GenBank/DDBJ databases">
        <title>Novel microbial lineages endemic to geothermal iron-oxide mats fill important gaps in the evolutionary history of Archaea.</title>
        <authorList>
            <person name="Jay Z.J."/>
            <person name="Beam J.P."/>
            <person name="Dlakic M."/>
            <person name="Rusch D.B."/>
            <person name="Kozubal M.A."/>
            <person name="Inskeep W.P."/>
        </authorList>
    </citation>
    <scope>NUCLEOTIDE SEQUENCE [LARGE SCALE GENOMIC DNA]</scope>
    <source>
        <strain evidence="1">OSP_D</strain>
    </source>
</reference>
<dbReference type="Proteomes" id="UP000240880">
    <property type="component" value="Unassembled WGS sequence"/>
</dbReference>